<reference evidence="3 4" key="1">
    <citation type="journal article" date="2019" name="Environ. Microbiol.">
        <title>Species interactions and distinct microbial communities in high Arctic permafrost affected cryosols are associated with the CH4 and CO2 gas fluxes.</title>
        <authorList>
            <person name="Altshuler I."/>
            <person name="Hamel J."/>
            <person name="Turney S."/>
            <person name="Magnuson E."/>
            <person name="Levesque R."/>
            <person name="Greer C."/>
            <person name="Whyte L.G."/>
        </authorList>
    </citation>
    <scope>NUCLEOTIDE SEQUENCE [LARGE SCALE GENOMIC DNA]</scope>
    <source>
        <strain evidence="3 4">S9.2P</strain>
    </source>
</reference>
<dbReference type="OrthoDB" id="192769at2"/>
<comment type="caution">
    <text evidence="3">The sequence shown here is derived from an EMBL/GenBank/DDBJ whole genome shotgun (WGS) entry which is preliminary data.</text>
</comment>
<dbReference type="Gene3D" id="3.30.70.100">
    <property type="match status" value="1"/>
</dbReference>
<evidence type="ECO:0000259" key="2">
    <source>
        <dbReference type="Pfam" id="PF07978"/>
    </source>
</evidence>
<feature type="signal peptide" evidence="1">
    <location>
        <begin position="1"/>
        <end position="20"/>
    </location>
</feature>
<protein>
    <submittedName>
        <fullName evidence="3">NIPSNAP family containing protein</fullName>
    </submittedName>
</protein>
<organism evidence="3 4">
    <name type="scientific">Hymenobacter nivis</name>
    <dbReference type="NCBI Taxonomy" id="1850093"/>
    <lineage>
        <taxon>Bacteria</taxon>
        <taxon>Pseudomonadati</taxon>
        <taxon>Bacteroidota</taxon>
        <taxon>Cytophagia</taxon>
        <taxon>Cytophagales</taxon>
        <taxon>Hymenobacteraceae</taxon>
        <taxon>Hymenobacter</taxon>
    </lineage>
</organism>
<feature type="chain" id="PRO_5021460195" evidence="1">
    <location>
        <begin position="21"/>
        <end position="266"/>
    </location>
</feature>
<sequence>MKKLLFLPLAAALCGGLARAHVAPHPAARPAAARPAYFALKVYHLKTSRQEGLVDSFLQHQYLPALHAAGIPTIGVFKPVGNDTAADRRVYVFTPYASVKQWEQVDKGVAAKLLAAGGGYENAVYTSPAYGRQENIFIKAFDEMAGLKAPALDAPKGERVYELRSYEGASEKIFRNKVQMFNAGGEIKLFNRLGFNGIFYGEVLFGPKMPNLMYMTSFKNMPDREAHWKAFGADPEWKKLSGLPEYQNNVAHIDITFLRPANYSDL</sequence>
<evidence type="ECO:0000256" key="1">
    <source>
        <dbReference type="SAM" id="SignalP"/>
    </source>
</evidence>
<dbReference type="Proteomes" id="UP000317646">
    <property type="component" value="Unassembled WGS sequence"/>
</dbReference>
<feature type="domain" description="NIPSNAP" evidence="2">
    <location>
        <begin position="161"/>
        <end position="264"/>
    </location>
</feature>
<keyword evidence="4" id="KW-1185">Reference proteome</keyword>
<proteinExistence type="predicted"/>
<dbReference type="InterPro" id="IPR012577">
    <property type="entry name" value="NIPSNAP"/>
</dbReference>
<dbReference type="SUPFAM" id="SSF54909">
    <property type="entry name" value="Dimeric alpha+beta barrel"/>
    <property type="match status" value="1"/>
</dbReference>
<dbReference type="AlphaFoldDB" id="A0A502GL45"/>
<evidence type="ECO:0000313" key="3">
    <source>
        <dbReference type="EMBL" id="TPG61706.1"/>
    </source>
</evidence>
<gene>
    <name evidence="3" type="ORF">EAH73_19820</name>
</gene>
<name>A0A502GL45_9BACT</name>
<accession>A0A502GL45</accession>
<dbReference type="RefSeq" id="WP_140469192.1">
    <property type="nucleotide sequence ID" value="NZ_RCYZ01000010.1"/>
</dbReference>
<dbReference type="InterPro" id="IPR011008">
    <property type="entry name" value="Dimeric_a/b-barrel"/>
</dbReference>
<keyword evidence="1" id="KW-0732">Signal</keyword>
<dbReference type="Pfam" id="PF07978">
    <property type="entry name" value="NIPSNAP"/>
    <property type="match status" value="1"/>
</dbReference>
<evidence type="ECO:0000313" key="4">
    <source>
        <dbReference type="Proteomes" id="UP000317646"/>
    </source>
</evidence>
<dbReference type="EMBL" id="RCYZ01000010">
    <property type="protein sequence ID" value="TPG61706.1"/>
    <property type="molecule type" value="Genomic_DNA"/>
</dbReference>